<feature type="transmembrane region" description="Helical" evidence="1">
    <location>
        <begin position="349"/>
        <end position="370"/>
    </location>
</feature>
<sequence>MPAPEALRLRPAAGEDRDGTLAAARAVVAFTRTSSRRYNRARTSVGGLFIDIYSNTLALACVLAIAGSFVFALRDEIARRDPAQGGLAGQQWQILPADVLWILLTYLALNGLLTLTRRLGPAAVSSSEGSWWVPLPVDRRPMVLPGLSRLSAGVGLGSAVGYLPFSLLTALDRTPAGHVLAAGTFGLVAVIVVGGATLLQLRAGSGRRDPLWPALVLLPLAVLPSLGPAVWPLLVALALAIGVLAYSLPRVGAVAGSELVRGGGVSGHAGASVFLLDVNELGRALAARPRRTASTRGAKLYARPTLGPRSAMVRADIVAFLRLQQGVAVPLVWLGACLALVLADAALPAVVQLLVIVVAGCVTGAGMGVVARRTALVPELDLLLPVSTSVVMLSRTLMPAVAMSVWMAALTGALSVVGVGGPGLILLGAVAGLGMGAGSVRAATRPATDWTAPAAETPFGPVPRTQIAALFRGIDVTVLAMVPVLLALYIGAVYPWLVGVQVVISAAVLLMQMAAKPASQAGG</sequence>
<feature type="transmembrane region" description="Helical" evidence="1">
    <location>
        <begin position="177"/>
        <end position="199"/>
    </location>
</feature>
<keyword evidence="1" id="KW-0812">Transmembrane</keyword>
<keyword evidence="1" id="KW-0472">Membrane</keyword>
<protein>
    <submittedName>
        <fullName evidence="2">DUF6297 family protein</fullName>
    </submittedName>
</protein>
<proteinExistence type="predicted"/>
<keyword evidence="1" id="KW-1133">Transmembrane helix</keyword>
<dbReference type="EMBL" id="JBHUGA010000040">
    <property type="protein sequence ID" value="MFD1847064.1"/>
    <property type="molecule type" value="Genomic_DNA"/>
</dbReference>
<dbReference type="Pfam" id="PF19814">
    <property type="entry name" value="DUF6297"/>
    <property type="match status" value="1"/>
</dbReference>
<feature type="transmembrane region" description="Helical" evidence="1">
    <location>
        <begin position="496"/>
        <end position="515"/>
    </location>
</feature>
<evidence type="ECO:0000313" key="2">
    <source>
        <dbReference type="EMBL" id="MFD1847064.1"/>
    </source>
</evidence>
<keyword evidence="3" id="KW-1185">Reference proteome</keyword>
<accession>A0ABW4Q8L9</accession>
<gene>
    <name evidence="2" type="ORF">ACFSFX_10700</name>
</gene>
<reference evidence="3" key="1">
    <citation type="journal article" date="2019" name="Int. J. Syst. Evol. Microbiol.">
        <title>The Global Catalogue of Microorganisms (GCM) 10K type strain sequencing project: providing services to taxonomists for standard genome sequencing and annotation.</title>
        <authorList>
            <consortium name="The Broad Institute Genomics Platform"/>
            <consortium name="The Broad Institute Genome Sequencing Center for Infectious Disease"/>
            <person name="Wu L."/>
            <person name="Ma J."/>
        </authorList>
    </citation>
    <scope>NUCLEOTIDE SEQUENCE [LARGE SCALE GENOMIC DNA]</scope>
    <source>
        <strain evidence="3">JCM 11496</strain>
    </source>
</reference>
<feature type="transmembrane region" description="Helical" evidence="1">
    <location>
        <begin position="382"/>
        <end position="407"/>
    </location>
</feature>
<feature type="transmembrane region" description="Helical" evidence="1">
    <location>
        <begin position="45"/>
        <end position="72"/>
    </location>
</feature>
<dbReference type="RefSeq" id="WP_343879052.1">
    <property type="nucleotide sequence ID" value="NZ_BAAAIJ010000032.1"/>
</dbReference>
<dbReference type="InterPro" id="IPR046264">
    <property type="entry name" value="DUF6297"/>
</dbReference>
<feature type="transmembrane region" description="Helical" evidence="1">
    <location>
        <begin position="150"/>
        <end position="171"/>
    </location>
</feature>
<comment type="caution">
    <text evidence="2">The sequence shown here is derived from an EMBL/GenBank/DDBJ whole genome shotgun (WGS) entry which is preliminary data.</text>
</comment>
<organism evidence="2 3">
    <name type="scientific">Arthrobacter flavus</name>
    <dbReference type="NCBI Taxonomy" id="95172"/>
    <lineage>
        <taxon>Bacteria</taxon>
        <taxon>Bacillati</taxon>
        <taxon>Actinomycetota</taxon>
        <taxon>Actinomycetes</taxon>
        <taxon>Micrococcales</taxon>
        <taxon>Micrococcaceae</taxon>
        <taxon>Arthrobacter</taxon>
    </lineage>
</organism>
<name>A0ABW4Q8L9_9MICC</name>
<evidence type="ECO:0000313" key="3">
    <source>
        <dbReference type="Proteomes" id="UP001597307"/>
    </source>
</evidence>
<evidence type="ECO:0000256" key="1">
    <source>
        <dbReference type="SAM" id="Phobius"/>
    </source>
</evidence>
<feature type="transmembrane region" description="Helical" evidence="1">
    <location>
        <begin position="413"/>
        <end position="435"/>
    </location>
</feature>
<feature type="transmembrane region" description="Helical" evidence="1">
    <location>
        <begin position="92"/>
        <end position="109"/>
    </location>
</feature>
<feature type="transmembrane region" description="Helical" evidence="1">
    <location>
        <begin position="319"/>
        <end position="343"/>
    </location>
</feature>
<feature type="transmembrane region" description="Helical" evidence="1">
    <location>
        <begin position="211"/>
        <end position="227"/>
    </location>
</feature>
<dbReference type="Proteomes" id="UP001597307">
    <property type="component" value="Unassembled WGS sequence"/>
</dbReference>
<feature type="transmembrane region" description="Helical" evidence="1">
    <location>
        <begin position="469"/>
        <end position="490"/>
    </location>
</feature>